<dbReference type="PANTHER" id="PTHR43833:SF9">
    <property type="entry name" value="POTASSIUM CHANNEL PROTEIN YUGO-RELATED"/>
    <property type="match status" value="1"/>
</dbReference>
<dbReference type="EMBL" id="FTNP01000004">
    <property type="protein sequence ID" value="SIR88763.1"/>
    <property type="molecule type" value="Genomic_DNA"/>
</dbReference>
<proteinExistence type="predicted"/>
<keyword evidence="1" id="KW-0812">Transmembrane</keyword>
<dbReference type="PROSITE" id="PS51201">
    <property type="entry name" value="RCK_N"/>
    <property type="match status" value="1"/>
</dbReference>
<sequence>MRMKLSQWPLKMTSRLRKLSIGQRIALYVVIVAVIVSVYTAAYWYGMAAYEDRNLSLGGALQTVVQSLTTTGYGQDAPWETAIMNLFTIVMQFTGILLLFLLLPLIIVPWFRELIQQRRFDEIEPLEDHIVISGHTPHVHAFLTQIESHDHPHPYVIIEPDADRAATLHDLGHTVYHGDPESESDLRNASVESAQAAIVAGNDQMTVNVALAIRDVAPTVPITATLADEMHRPYLRSAGVDRIVQPQRVIGQSLATRYPIPTGKTSDRIVILGHGTVGETVRSALDTWGSDPTVVDTDEGDHVDIVGDATEKDTLLDAGVENSDAVIVSLPEDRQAVYSTLLIRDLNATAEIFVRVAESDALSRVDRAGADYVLELPDITGRMLAATVLAEPIHGGENVLITRVNGSEVDPCSVEPTRVIGIAREDELYLDPDSEFELREGDILIYHEK</sequence>
<dbReference type="SUPFAM" id="SSF81324">
    <property type="entry name" value="Voltage-gated potassium channels"/>
    <property type="match status" value="1"/>
</dbReference>
<dbReference type="Gene3D" id="3.40.50.720">
    <property type="entry name" value="NAD(P)-binding Rossmann-like Domain"/>
    <property type="match status" value="2"/>
</dbReference>
<organism evidence="3 4">
    <name type="scientific">Natronorubrum daqingense</name>
    <dbReference type="NCBI Taxonomy" id="588898"/>
    <lineage>
        <taxon>Archaea</taxon>
        <taxon>Methanobacteriati</taxon>
        <taxon>Methanobacteriota</taxon>
        <taxon>Stenosarchaea group</taxon>
        <taxon>Halobacteria</taxon>
        <taxon>Halobacteriales</taxon>
        <taxon>Natrialbaceae</taxon>
        <taxon>Natronorubrum</taxon>
    </lineage>
</organism>
<dbReference type="Pfam" id="PF02254">
    <property type="entry name" value="TrkA_N"/>
    <property type="match status" value="2"/>
</dbReference>
<dbReference type="STRING" id="588898.BB347_15380"/>
<feature type="transmembrane region" description="Helical" evidence="1">
    <location>
        <begin position="89"/>
        <end position="111"/>
    </location>
</feature>
<name>A0A1N7EKX6_9EURY</name>
<evidence type="ECO:0000256" key="1">
    <source>
        <dbReference type="SAM" id="Phobius"/>
    </source>
</evidence>
<dbReference type="InterPro" id="IPR050721">
    <property type="entry name" value="Trk_Ktr_HKT_K-transport"/>
</dbReference>
<feature type="domain" description="RCK N-terminal" evidence="2">
    <location>
        <begin position="127"/>
        <end position="244"/>
    </location>
</feature>
<dbReference type="Gene3D" id="1.10.287.70">
    <property type="match status" value="1"/>
</dbReference>
<dbReference type="InterPro" id="IPR036291">
    <property type="entry name" value="NAD(P)-bd_dom_sf"/>
</dbReference>
<keyword evidence="1" id="KW-1133">Transmembrane helix</keyword>
<keyword evidence="1" id="KW-0472">Membrane</keyword>
<dbReference type="AlphaFoldDB" id="A0A1N7EKX6"/>
<keyword evidence="4" id="KW-1185">Reference proteome</keyword>
<protein>
    <submittedName>
        <fullName evidence="3">Trk K+ transport system, NAD-binding component</fullName>
    </submittedName>
</protein>
<evidence type="ECO:0000259" key="2">
    <source>
        <dbReference type="PROSITE" id="PS51201"/>
    </source>
</evidence>
<dbReference type="InterPro" id="IPR003148">
    <property type="entry name" value="RCK_N"/>
</dbReference>
<dbReference type="PANTHER" id="PTHR43833">
    <property type="entry name" value="POTASSIUM CHANNEL PROTEIN 2-RELATED-RELATED"/>
    <property type="match status" value="1"/>
</dbReference>
<reference evidence="3 4" key="1">
    <citation type="submission" date="2017-01" db="EMBL/GenBank/DDBJ databases">
        <authorList>
            <person name="Mah S.A."/>
            <person name="Swanson W.J."/>
            <person name="Moy G.W."/>
            <person name="Vacquier V.D."/>
        </authorList>
    </citation>
    <scope>NUCLEOTIDE SEQUENCE [LARGE SCALE GENOMIC DNA]</scope>
    <source>
        <strain evidence="3 4">CGMCC 1.8909</strain>
    </source>
</reference>
<evidence type="ECO:0000313" key="3">
    <source>
        <dbReference type="EMBL" id="SIR88763.1"/>
    </source>
</evidence>
<evidence type="ECO:0000313" key="4">
    <source>
        <dbReference type="Proteomes" id="UP000185687"/>
    </source>
</evidence>
<dbReference type="GO" id="GO:0006813">
    <property type="term" value="P:potassium ion transport"/>
    <property type="evidence" value="ECO:0007669"/>
    <property type="project" value="InterPro"/>
</dbReference>
<dbReference type="Proteomes" id="UP000185687">
    <property type="component" value="Unassembled WGS sequence"/>
</dbReference>
<feature type="transmembrane region" description="Helical" evidence="1">
    <location>
        <begin position="21"/>
        <end position="45"/>
    </location>
</feature>
<dbReference type="SUPFAM" id="SSF51735">
    <property type="entry name" value="NAD(P)-binding Rossmann-fold domains"/>
    <property type="match status" value="2"/>
</dbReference>
<accession>A0A1N7EKX6</accession>
<gene>
    <name evidence="3" type="ORF">SAMN05421809_2672</name>
</gene>